<reference evidence="2" key="1">
    <citation type="submission" date="2016-10" db="EMBL/GenBank/DDBJ databases">
        <authorList>
            <person name="Varghese N."/>
            <person name="Submissions S."/>
        </authorList>
    </citation>
    <scope>NUCLEOTIDE SEQUENCE [LARGE SCALE GENOMIC DNA]</scope>
    <source>
        <strain evidence="2">GAS369</strain>
    </source>
</reference>
<organism evidence="1 2">
    <name type="scientific">Bradyrhizobium canariense</name>
    <dbReference type="NCBI Taxonomy" id="255045"/>
    <lineage>
        <taxon>Bacteria</taxon>
        <taxon>Pseudomonadati</taxon>
        <taxon>Pseudomonadota</taxon>
        <taxon>Alphaproteobacteria</taxon>
        <taxon>Hyphomicrobiales</taxon>
        <taxon>Nitrobacteraceae</taxon>
        <taxon>Bradyrhizobium</taxon>
    </lineage>
</organism>
<dbReference type="EMBL" id="LT629750">
    <property type="protein sequence ID" value="SDS02793.1"/>
    <property type="molecule type" value="Genomic_DNA"/>
</dbReference>
<name>A0A1H1NV33_9BRAD</name>
<dbReference type="Proteomes" id="UP000243904">
    <property type="component" value="Chromosome I"/>
</dbReference>
<accession>A0A1H1NV33</accession>
<dbReference type="AlphaFoldDB" id="A0A1H1NV33"/>
<evidence type="ECO:0000313" key="2">
    <source>
        <dbReference type="Proteomes" id="UP000243904"/>
    </source>
</evidence>
<keyword evidence="2" id="KW-1185">Reference proteome</keyword>
<evidence type="ECO:0000313" key="1">
    <source>
        <dbReference type="EMBL" id="SDS02793.1"/>
    </source>
</evidence>
<proteinExistence type="predicted"/>
<sequence length="146" mass="16149">MNRYGYSIFCDDIRNEAGGKLSFIGCYNGVIFISGQFPLVLPKLCVHIHILSPASQPFNSIAVRCYLPGEEKPFFEEPIETPERHDQTELVANLKTDTGAPLFIVAATSLIFAPLELRSSGLMRVRAAIDADQELRLGSLRIEHAA</sequence>
<dbReference type="RefSeq" id="WP_146686353.1">
    <property type="nucleotide sequence ID" value="NZ_LT629750.1"/>
</dbReference>
<gene>
    <name evidence="1" type="ORF">SAMN05444158_0769</name>
</gene>
<protein>
    <submittedName>
        <fullName evidence="1">Uncharacterized protein</fullName>
    </submittedName>
</protein>